<organism evidence="2 3">
    <name type="scientific">Platanthera zijinensis</name>
    <dbReference type="NCBI Taxonomy" id="2320716"/>
    <lineage>
        <taxon>Eukaryota</taxon>
        <taxon>Viridiplantae</taxon>
        <taxon>Streptophyta</taxon>
        <taxon>Embryophyta</taxon>
        <taxon>Tracheophyta</taxon>
        <taxon>Spermatophyta</taxon>
        <taxon>Magnoliopsida</taxon>
        <taxon>Liliopsida</taxon>
        <taxon>Asparagales</taxon>
        <taxon>Orchidaceae</taxon>
        <taxon>Orchidoideae</taxon>
        <taxon>Orchideae</taxon>
        <taxon>Orchidinae</taxon>
        <taxon>Platanthera</taxon>
    </lineage>
</organism>
<dbReference type="SUPFAM" id="SSF53098">
    <property type="entry name" value="Ribonuclease H-like"/>
    <property type="match status" value="1"/>
</dbReference>
<dbReference type="Pfam" id="PF13456">
    <property type="entry name" value="RVT_3"/>
    <property type="match status" value="1"/>
</dbReference>
<feature type="domain" description="RNase H type-1" evidence="1">
    <location>
        <begin position="44"/>
        <end position="124"/>
    </location>
</feature>
<comment type="caution">
    <text evidence="2">The sequence shown here is derived from an EMBL/GenBank/DDBJ whole genome shotgun (WGS) entry which is preliminary data.</text>
</comment>
<gene>
    <name evidence="2" type="ORF">KSP39_PZI019753</name>
</gene>
<evidence type="ECO:0000313" key="2">
    <source>
        <dbReference type="EMBL" id="KAK8923846.1"/>
    </source>
</evidence>
<evidence type="ECO:0000259" key="1">
    <source>
        <dbReference type="Pfam" id="PF13456"/>
    </source>
</evidence>
<accession>A0AAP0B241</accession>
<dbReference type="AlphaFoldDB" id="A0AAP0B241"/>
<dbReference type="PANTHER" id="PTHR48475:SF1">
    <property type="entry name" value="RNASE H TYPE-1 DOMAIN-CONTAINING PROTEIN"/>
    <property type="match status" value="1"/>
</dbReference>
<name>A0AAP0B241_9ASPA</name>
<evidence type="ECO:0000313" key="3">
    <source>
        <dbReference type="Proteomes" id="UP001418222"/>
    </source>
</evidence>
<dbReference type="CDD" id="cd09279">
    <property type="entry name" value="RNase_HI_like"/>
    <property type="match status" value="1"/>
</dbReference>
<dbReference type="Proteomes" id="UP001418222">
    <property type="component" value="Unassembled WGS sequence"/>
</dbReference>
<dbReference type="GO" id="GO:0004523">
    <property type="term" value="F:RNA-DNA hybrid ribonuclease activity"/>
    <property type="evidence" value="ECO:0007669"/>
    <property type="project" value="InterPro"/>
</dbReference>
<dbReference type="Gene3D" id="3.30.420.10">
    <property type="entry name" value="Ribonuclease H-like superfamily/Ribonuclease H"/>
    <property type="match status" value="1"/>
</dbReference>
<proteinExistence type="predicted"/>
<reference evidence="2 3" key="1">
    <citation type="journal article" date="2022" name="Nat. Plants">
        <title>Genomes of leafy and leafless Platanthera orchids illuminate the evolution of mycoheterotrophy.</title>
        <authorList>
            <person name="Li M.H."/>
            <person name="Liu K.W."/>
            <person name="Li Z."/>
            <person name="Lu H.C."/>
            <person name="Ye Q.L."/>
            <person name="Zhang D."/>
            <person name="Wang J.Y."/>
            <person name="Li Y.F."/>
            <person name="Zhong Z.M."/>
            <person name="Liu X."/>
            <person name="Yu X."/>
            <person name="Liu D.K."/>
            <person name="Tu X.D."/>
            <person name="Liu B."/>
            <person name="Hao Y."/>
            <person name="Liao X.Y."/>
            <person name="Jiang Y.T."/>
            <person name="Sun W.H."/>
            <person name="Chen J."/>
            <person name="Chen Y.Q."/>
            <person name="Ai Y."/>
            <person name="Zhai J.W."/>
            <person name="Wu S.S."/>
            <person name="Zhou Z."/>
            <person name="Hsiao Y.Y."/>
            <person name="Wu W.L."/>
            <person name="Chen Y.Y."/>
            <person name="Lin Y.F."/>
            <person name="Hsu J.L."/>
            <person name="Li C.Y."/>
            <person name="Wang Z.W."/>
            <person name="Zhao X."/>
            <person name="Zhong W.Y."/>
            <person name="Ma X.K."/>
            <person name="Ma L."/>
            <person name="Huang J."/>
            <person name="Chen G.Z."/>
            <person name="Huang M.Z."/>
            <person name="Huang L."/>
            <person name="Peng D.H."/>
            <person name="Luo Y.B."/>
            <person name="Zou S.Q."/>
            <person name="Chen S.P."/>
            <person name="Lan S."/>
            <person name="Tsai W.C."/>
            <person name="Van de Peer Y."/>
            <person name="Liu Z.J."/>
        </authorList>
    </citation>
    <scope>NUCLEOTIDE SEQUENCE [LARGE SCALE GENOMIC DNA]</scope>
    <source>
        <strain evidence="2">Lor287</strain>
    </source>
</reference>
<dbReference type="GO" id="GO:0003676">
    <property type="term" value="F:nucleic acid binding"/>
    <property type="evidence" value="ECO:0007669"/>
    <property type="project" value="InterPro"/>
</dbReference>
<protein>
    <recommendedName>
        <fullName evidence="1">RNase H type-1 domain-containing protein</fullName>
    </recommendedName>
</protein>
<sequence>MIKEQAVTDFLADLSTEVEGDEGSSSPVSWKIFVDRASGRYSVGSGVVLVSPQGTRIEQAVEIFFPVTNNQEEYEAIMVGLRLAKELAIQDIRAFTDSMVFASQIRGEFEVNDPVLQKYLVKVKGLVG</sequence>
<dbReference type="EMBL" id="JBBWWQ010000017">
    <property type="protein sequence ID" value="KAK8923846.1"/>
    <property type="molecule type" value="Genomic_DNA"/>
</dbReference>
<keyword evidence="3" id="KW-1185">Reference proteome</keyword>
<dbReference type="InterPro" id="IPR036397">
    <property type="entry name" value="RNaseH_sf"/>
</dbReference>
<dbReference type="InterPro" id="IPR002156">
    <property type="entry name" value="RNaseH_domain"/>
</dbReference>
<dbReference type="InterPro" id="IPR012337">
    <property type="entry name" value="RNaseH-like_sf"/>
</dbReference>
<dbReference type="PANTHER" id="PTHR48475">
    <property type="entry name" value="RIBONUCLEASE H"/>
    <property type="match status" value="1"/>
</dbReference>